<dbReference type="PANTHER" id="PTHR11474:SF76">
    <property type="entry name" value="SHKT DOMAIN-CONTAINING PROTEIN"/>
    <property type="match status" value="1"/>
</dbReference>
<dbReference type="OrthoDB" id="6132182at2759"/>
<evidence type="ECO:0000259" key="10">
    <source>
        <dbReference type="Pfam" id="PF12143"/>
    </source>
</evidence>
<dbReference type="PANTHER" id="PTHR11474">
    <property type="entry name" value="TYROSINASE FAMILY MEMBER"/>
    <property type="match status" value="1"/>
</dbReference>
<keyword evidence="6" id="KW-0186">Copper</keyword>
<dbReference type="EMBL" id="KZ305071">
    <property type="protein sequence ID" value="PIA30673.1"/>
    <property type="molecule type" value="Genomic_DNA"/>
</dbReference>
<dbReference type="Gene3D" id="1.10.1280.10">
    <property type="entry name" value="Di-copper center containing domain from catechol oxidase"/>
    <property type="match status" value="1"/>
</dbReference>
<dbReference type="Pfam" id="PF12143">
    <property type="entry name" value="PPO1_KFDV"/>
    <property type="match status" value="1"/>
</dbReference>
<dbReference type="PRINTS" id="PR00092">
    <property type="entry name" value="TYROSINASE"/>
</dbReference>
<reference evidence="11 12" key="1">
    <citation type="submission" date="2017-09" db="EMBL/GenBank/DDBJ databases">
        <title>WGS assembly of Aquilegia coerulea Goldsmith.</title>
        <authorList>
            <person name="Hodges S."/>
            <person name="Kramer E."/>
            <person name="Nordborg M."/>
            <person name="Tomkins J."/>
            <person name="Borevitz J."/>
            <person name="Derieg N."/>
            <person name="Yan J."/>
            <person name="Mihaltcheva S."/>
            <person name="Hayes R.D."/>
            <person name="Rokhsar D."/>
        </authorList>
    </citation>
    <scope>NUCLEOTIDE SEQUENCE [LARGE SCALE GENOMIC DNA]</scope>
    <source>
        <strain evidence="12">cv. Goldsmith</strain>
    </source>
</reference>
<feature type="domain" description="Tyrosinase copper-binding" evidence="8">
    <location>
        <begin position="163"/>
        <end position="368"/>
    </location>
</feature>
<keyword evidence="3" id="KW-0479">Metal-binding</keyword>
<keyword evidence="12" id="KW-1185">Reference proteome</keyword>
<dbReference type="InParanoid" id="A0A2G5CHD7"/>
<gene>
    <name evidence="11" type="ORF">AQUCO_05400047v1</name>
</gene>
<dbReference type="STRING" id="218851.A0A2G5CHD7"/>
<evidence type="ECO:0000259" key="8">
    <source>
        <dbReference type="Pfam" id="PF00264"/>
    </source>
</evidence>
<feature type="domain" description="Polyphenol oxidase C-terminal" evidence="10">
    <location>
        <begin position="455"/>
        <end position="581"/>
    </location>
</feature>
<dbReference type="InterPro" id="IPR022739">
    <property type="entry name" value="Polyphenol_oxidase_cen"/>
</dbReference>
<evidence type="ECO:0000256" key="4">
    <source>
        <dbReference type="ARBA" id="ARBA00022784"/>
    </source>
</evidence>
<dbReference type="Pfam" id="PF12142">
    <property type="entry name" value="PPO1_DWL"/>
    <property type="match status" value="1"/>
</dbReference>
<dbReference type="Pfam" id="PF00264">
    <property type="entry name" value="Tyrosinase"/>
    <property type="match status" value="1"/>
</dbReference>
<evidence type="ECO:0000256" key="3">
    <source>
        <dbReference type="ARBA" id="ARBA00022723"/>
    </source>
</evidence>
<evidence type="ECO:0008006" key="13">
    <source>
        <dbReference type="Google" id="ProtNLM"/>
    </source>
</evidence>
<feature type="domain" description="Polyphenol oxidase central" evidence="9">
    <location>
        <begin position="376"/>
        <end position="425"/>
    </location>
</feature>
<evidence type="ECO:0000259" key="9">
    <source>
        <dbReference type="Pfam" id="PF12142"/>
    </source>
</evidence>
<dbReference type="InterPro" id="IPR008922">
    <property type="entry name" value="Di-copper_centre_dom_sf"/>
</dbReference>
<name>A0A2G5CHD7_AQUCA</name>
<evidence type="ECO:0000256" key="6">
    <source>
        <dbReference type="ARBA" id="ARBA00023008"/>
    </source>
</evidence>
<comment type="similarity">
    <text evidence="2">Belongs to the tyrosinase family.</text>
</comment>
<evidence type="ECO:0000256" key="2">
    <source>
        <dbReference type="ARBA" id="ARBA00009928"/>
    </source>
</evidence>
<dbReference type="GO" id="GO:0046872">
    <property type="term" value="F:metal ion binding"/>
    <property type="evidence" value="ECO:0007669"/>
    <property type="project" value="UniProtKB-KW"/>
</dbReference>
<accession>A0A2G5CHD7</accession>
<protein>
    <recommendedName>
        <fullName evidence="13">Tyrosinase copper-binding domain-containing protein</fullName>
    </recommendedName>
</protein>
<comment type="cofactor">
    <cofactor evidence="1">
        <name>Cu(2+)</name>
        <dbReference type="ChEBI" id="CHEBI:29036"/>
    </cofactor>
</comment>
<evidence type="ECO:0000313" key="12">
    <source>
        <dbReference type="Proteomes" id="UP000230069"/>
    </source>
</evidence>
<evidence type="ECO:0000256" key="1">
    <source>
        <dbReference type="ARBA" id="ARBA00001973"/>
    </source>
</evidence>
<proteinExistence type="inferred from homology"/>
<dbReference type="InterPro" id="IPR022740">
    <property type="entry name" value="Polyphenol_oxidase_C"/>
</dbReference>
<dbReference type="Proteomes" id="UP000230069">
    <property type="component" value="Unassembled WGS sequence"/>
</dbReference>
<evidence type="ECO:0000256" key="7">
    <source>
        <dbReference type="ARBA" id="ARBA00023157"/>
    </source>
</evidence>
<keyword evidence="4" id="KW-0883">Thioether bond</keyword>
<dbReference type="InterPro" id="IPR050316">
    <property type="entry name" value="Tyrosinase/Hemocyanin"/>
</dbReference>
<evidence type="ECO:0000256" key="5">
    <source>
        <dbReference type="ARBA" id="ARBA00023002"/>
    </source>
</evidence>
<organism evidence="11 12">
    <name type="scientific">Aquilegia coerulea</name>
    <name type="common">Rocky mountain columbine</name>
    <dbReference type="NCBI Taxonomy" id="218851"/>
    <lineage>
        <taxon>Eukaryota</taxon>
        <taxon>Viridiplantae</taxon>
        <taxon>Streptophyta</taxon>
        <taxon>Embryophyta</taxon>
        <taxon>Tracheophyta</taxon>
        <taxon>Spermatophyta</taxon>
        <taxon>Magnoliopsida</taxon>
        <taxon>Ranunculales</taxon>
        <taxon>Ranunculaceae</taxon>
        <taxon>Thalictroideae</taxon>
        <taxon>Aquilegia</taxon>
    </lineage>
</organism>
<keyword evidence="5" id="KW-0560">Oxidoreductase</keyword>
<dbReference type="SUPFAM" id="SSF48056">
    <property type="entry name" value="Di-copper centre-containing domain"/>
    <property type="match status" value="1"/>
</dbReference>
<keyword evidence="7" id="KW-1015">Disulfide bond</keyword>
<dbReference type="GO" id="GO:0004097">
    <property type="term" value="F:catechol oxidase activity"/>
    <property type="evidence" value="ECO:0007669"/>
    <property type="project" value="InterPro"/>
</dbReference>
<dbReference type="AlphaFoldDB" id="A0A2G5CHD7"/>
<dbReference type="InterPro" id="IPR002227">
    <property type="entry name" value="Tyrosinase_Cu-bd"/>
</dbReference>
<sequence length="586" mass="65743">MSLSLLATSTVPSSSLLNVNPLRSNTKNRSTVRVGKKVAYTSCEQKQSNEGDSHTIDRRNVLLGLGGLYGASATIGSQGKIAMGAPVAPPDLSKCQLATDAANGEQVYCCPPYSSADIKPFVPPNDGILRKRKPAHKLNRKEIEDFKRGIQLMKELPETDPWSYYQQATIHCTYCNGAFDQVGFEDVLLQIHGSWLFTPWHRYYIYFWEKILGKLLKDPTFAIPYWSWDTPEGMYMPGMYLDRNSPLYDDNRNHNHFTALMDYDFTWGAPNPTPEQEEEVKIRNLKKIHNMFTETIGAPSLFLGGPLSAGQVPQDIAGALENQHGLPHQWTGPEAIPRHDMGNFYTAARDTMFFGHHANVDRLWDIYSDLRGNKVEFDNPDWLDASFIFYDENRQVVNCKVRDCLITENLGYTYTTERHAWKDIKRTYKKLQRGKKRSAGEGLSLIPVSEFGSAPRALNSTIRVLVPRPKVSRSTDEKEEFSEVVVVEGIKFGHGESTKFDVYIAKPIEGLVGPDLGELAGSFVRVTHTHHKKDKVETTSKIELGVTNLLDDIEAEASDSLVVSLVPQHGDVTIGGVRIDLFASDI</sequence>
<evidence type="ECO:0000313" key="11">
    <source>
        <dbReference type="EMBL" id="PIA30673.1"/>
    </source>
</evidence>